<dbReference type="InterPro" id="IPR028082">
    <property type="entry name" value="Peripla_BP_I"/>
</dbReference>
<evidence type="ECO:0000256" key="3">
    <source>
        <dbReference type="ARBA" id="ARBA00022679"/>
    </source>
</evidence>
<dbReference type="SUPFAM" id="SSF56112">
    <property type="entry name" value="Protein kinase-like (PK-like)"/>
    <property type="match status" value="1"/>
</dbReference>
<dbReference type="Proteomes" id="UP001526143">
    <property type="component" value="Unassembled WGS sequence"/>
</dbReference>
<evidence type="ECO:0000256" key="2">
    <source>
        <dbReference type="ARBA" id="ARBA00022527"/>
    </source>
</evidence>
<evidence type="ECO:0000256" key="6">
    <source>
        <dbReference type="ARBA" id="ARBA00022840"/>
    </source>
</evidence>
<dbReference type="PROSITE" id="PS50011">
    <property type="entry name" value="PROTEIN_KINASE_DOM"/>
    <property type="match status" value="1"/>
</dbReference>
<evidence type="ECO:0000313" key="11">
    <source>
        <dbReference type="EMBL" id="MCV3215670.1"/>
    </source>
</evidence>
<dbReference type="CDD" id="cd14014">
    <property type="entry name" value="STKc_PknB_like"/>
    <property type="match status" value="1"/>
</dbReference>
<keyword evidence="9" id="KW-0472">Membrane</keyword>
<dbReference type="PANTHER" id="PTHR24363:SF0">
    <property type="entry name" value="SERINE_THREONINE KINASE LIKE DOMAIN CONTAINING 1"/>
    <property type="match status" value="1"/>
</dbReference>
<comment type="caution">
    <text evidence="11">The sequence shown here is derived from an EMBL/GenBank/DDBJ whole genome shotgun (WGS) entry which is preliminary data.</text>
</comment>
<evidence type="ECO:0000256" key="1">
    <source>
        <dbReference type="ARBA" id="ARBA00012513"/>
    </source>
</evidence>
<accession>A0ABT3B3W8</accession>
<keyword evidence="6" id="KW-0067">ATP-binding</keyword>
<dbReference type="PANTHER" id="PTHR24363">
    <property type="entry name" value="SERINE/THREONINE PROTEIN KINASE"/>
    <property type="match status" value="1"/>
</dbReference>
<evidence type="ECO:0000256" key="8">
    <source>
        <dbReference type="ARBA" id="ARBA00048679"/>
    </source>
</evidence>
<keyword evidence="9" id="KW-1133">Transmembrane helix</keyword>
<reference evidence="11 12" key="1">
    <citation type="submission" date="2022-10" db="EMBL/GenBank/DDBJ databases">
        <title>Identification of biosynthetic pathway for the production of the potent trypsin inhibitor radiosumin.</title>
        <authorList>
            <person name="Fewer D.P."/>
            <person name="Delbaje E."/>
            <person name="Ouyang X."/>
            <person name="Agostino P.D."/>
            <person name="Wahlsten M."/>
            <person name="Jokela J."/>
            <person name="Permi P."/>
            <person name="Haapaniemi E."/>
            <person name="Koistinen H."/>
        </authorList>
    </citation>
    <scope>NUCLEOTIDE SEQUENCE [LARGE SCALE GENOMIC DNA]</scope>
    <source>
        <strain evidence="11 12">NIES-515</strain>
    </source>
</reference>
<keyword evidence="3" id="KW-0808">Transferase</keyword>
<keyword evidence="12" id="KW-1185">Reference proteome</keyword>
<dbReference type="InterPro" id="IPR000719">
    <property type="entry name" value="Prot_kinase_dom"/>
</dbReference>
<keyword evidence="2" id="KW-0723">Serine/threonine-protein kinase</keyword>
<dbReference type="InterPro" id="IPR011009">
    <property type="entry name" value="Kinase-like_dom_sf"/>
</dbReference>
<comment type="catalytic activity">
    <reaction evidence="7">
        <text>L-threonyl-[protein] + ATP = O-phospho-L-threonyl-[protein] + ADP + H(+)</text>
        <dbReference type="Rhea" id="RHEA:46608"/>
        <dbReference type="Rhea" id="RHEA-COMP:11060"/>
        <dbReference type="Rhea" id="RHEA-COMP:11605"/>
        <dbReference type="ChEBI" id="CHEBI:15378"/>
        <dbReference type="ChEBI" id="CHEBI:30013"/>
        <dbReference type="ChEBI" id="CHEBI:30616"/>
        <dbReference type="ChEBI" id="CHEBI:61977"/>
        <dbReference type="ChEBI" id="CHEBI:456216"/>
        <dbReference type="EC" id="2.7.11.1"/>
    </reaction>
</comment>
<gene>
    <name evidence="11" type="ORF">OGM63_19500</name>
</gene>
<dbReference type="CDD" id="cd06268">
    <property type="entry name" value="PBP1_ABC_transporter_LIVBP-like"/>
    <property type="match status" value="1"/>
</dbReference>
<dbReference type="EMBL" id="JAOWRF010000278">
    <property type="protein sequence ID" value="MCV3215670.1"/>
    <property type="molecule type" value="Genomic_DNA"/>
</dbReference>
<keyword evidence="5 11" id="KW-0418">Kinase</keyword>
<dbReference type="Pfam" id="PF00069">
    <property type="entry name" value="Pkinase"/>
    <property type="match status" value="1"/>
</dbReference>
<keyword evidence="4" id="KW-0547">Nucleotide-binding</keyword>
<dbReference type="Gene3D" id="3.40.50.2300">
    <property type="match status" value="2"/>
</dbReference>
<organism evidence="11 12">
    <name type="scientific">Plectonema radiosum NIES-515</name>
    <dbReference type="NCBI Taxonomy" id="2986073"/>
    <lineage>
        <taxon>Bacteria</taxon>
        <taxon>Bacillati</taxon>
        <taxon>Cyanobacteriota</taxon>
        <taxon>Cyanophyceae</taxon>
        <taxon>Oscillatoriophycideae</taxon>
        <taxon>Oscillatoriales</taxon>
        <taxon>Microcoleaceae</taxon>
        <taxon>Plectonema</taxon>
    </lineage>
</organism>
<dbReference type="RefSeq" id="WP_263747319.1">
    <property type="nucleotide sequence ID" value="NZ_JAOWRF010000278.1"/>
</dbReference>
<dbReference type="Gene3D" id="1.10.510.10">
    <property type="entry name" value="Transferase(Phosphotransferase) domain 1"/>
    <property type="match status" value="1"/>
</dbReference>
<proteinExistence type="predicted"/>
<comment type="catalytic activity">
    <reaction evidence="8">
        <text>L-seryl-[protein] + ATP = O-phospho-L-seryl-[protein] + ADP + H(+)</text>
        <dbReference type="Rhea" id="RHEA:17989"/>
        <dbReference type="Rhea" id="RHEA-COMP:9863"/>
        <dbReference type="Rhea" id="RHEA-COMP:11604"/>
        <dbReference type="ChEBI" id="CHEBI:15378"/>
        <dbReference type="ChEBI" id="CHEBI:29999"/>
        <dbReference type="ChEBI" id="CHEBI:30616"/>
        <dbReference type="ChEBI" id="CHEBI:83421"/>
        <dbReference type="ChEBI" id="CHEBI:456216"/>
        <dbReference type="EC" id="2.7.11.1"/>
    </reaction>
</comment>
<evidence type="ECO:0000256" key="7">
    <source>
        <dbReference type="ARBA" id="ARBA00047899"/>
    </source>
</evidence>
<feature type="transmembrane region" description="Helical" evidence="9">
    <location>
        <begin position="335"/>
        <end position="359"/>
    </location>
</feature>
<protein>
    <recommendedName>
        <fullName evidence="1">non-specific serine/threonine protein kinase</fullName>
        <ecNumber evidence="1">2.7.11.1</ecNumber>
    </recommendedName>
</protein>
<evidence type="ECO:0000256" key="9">
    <source>
        <dbReference type="SAM" id="Phobius"/>
    </source>
</evidence>
<evidence type="ECO:0000256" key="5">
    <source>
        <dbReference type="ARBA" id="ARBA00022777"/>
    </source>
</evidence>
<evidence type="ECO:0000259" key="10">
    <source>
        <dbReference type="PROSITE" id="PS50011"/>
    </source>
</evidence>
<sequence length="834" mass="93724">MKVYCTRPRHSTQRPHVNDIPDDYLTNDHIQQRYCHICGMPLILKNQYLPLEEKGSGGFGITFVVLDLNSPGDKLLDKKRRIIKQLHPKMPLSAELILKVERFFKQEAEVLEELKHNQIPRLYAFFELSVTAFSTNTAQKLFYLVQEYIEGNDLQKECATGKKYTESEIIEFLREMLDILKFIHPQNIIHRDIKPSNVVRCQKTGKLYLIDFGAVKQVIKKVEEGASESATVIMTPGFSPPEQINAGIVYFASDLYSLAATCIYLFTGDNPMNLGIPYNLEWHNSVKVRPELVKIINKMLEPSPKYRYQSADEVMAALYDARLVLNPDATVKKPWLYAGFGIFGVVAIAFITYIVYLVIQAPPLPDNYFTRGEESLLTEGITSTNPDCLAAHAKKQAGMTDFSLGKFKKAQQNFQEAMNLFKKAALDNITSVKCSVDPETLIFLNNAKANDSTQPPLTIAVVNPINGTSVEFSRLSEQILRGVAHLQNKFNQKKGINEQLLQVIIARDDNTPLIATRVAKHIAENKIPGDEAFNGNILAVIGNFTSDAILAADKVYESEKLVAISPTSTAVRQKTITPSGYQFKLSKYVFRIAPSDAVASSDLFEYIQKNFPGEKAAIFYNSGKIYSKSLKEGLESNFTPENVFSCDLGKITISECDSQMKKANLLMLSLGSGEATSRGLSAIQLNNNKHLFAGDSFYSDDKLTPDFAEKAKNMILAIPFDIELTPQWYKNESIQLWETRYVGWRSATAHDAAQVIADALQRLGNNPTRQGLYDVLSNKYFQSTPGATGIVEFDELRDRKVKSEDNNRLGVLVQVKNQCKPEDQVHYRFCRIDP</sequence>
<evidence type="ECO:0000256" key="4">
    <source>
        <dbReference type="ARBA" id="ARBA00022741"/>
    </source>
</evidence>
<dbReference type="SUPFAM" id="SSF53822">
    <property type="entry name" value="Periplasmic binding protein-like I"/>
    <property type="match status" value="1"/>
</dbReference>
<name>A0ABT3B3W8_9CYAN</name>
<dbReference type="GO" id="GO:0016301">
    <property type="term" value="F:kinase activity"/>
    <property type="evidence" value="ECO:0007669"/>
    <property type="project" value="UniProtKB-KW"/>
</dbReference>
<dbReference type="EC" id="2.7.11.1" evidence="1"/>
<feature type="domain" description="Protein kinase" evidence="10">
    <location>
        <begin position="48"/>
        <end position="336"/>
    </location>
</feature>
<keyword evidence="9" id="KW-0812">Transmembrane</keyword>
<evidence type="ECO:0000313" key="12">
    <source>
        <dbReference type="Proteomes" id="UP001526143"/>
    </source>
</evidence>
<dbReference type="SMART" id="SM00220">
    <property type="entry name" value="S_TKc"/>
    <property type="match status" value="1"/>
</dbReference>